<proteinExistence type="predicted"/>
<name>A0ABU8WKX7_9BURK</name>
<dbReference type="Pfam" id="PF17874">
    <property type="entry name" value="TPR_MalT"/>
    <property type="match status" value="1"/>
</dbReference>
<feature type="domain" description="HTH luxR-type" evidence="5">
    <location>
        <begin position="873"/>
        <end position="938"/>
    </location>
</feature>
<evidence type="ECO:0000313" key="6">
    <source>
        <dbReference type="EMBL" id="MEJ8847594.1"/>
    </source>
</evidence>
<dbReference type="PANTHER" id="PTHR43214">
    <property type="entry name" value="TWO-COMPONENT RESPONSE REGULATOR"/>
    <property type="match status" value="1"/>
</dbReference>
<dbReference type="PRINTS" id="PR00038">
    <property type="entry name" value="HTHLUXR"/>
</dbReference>
<dbReference type="InterPro" id="IPR027417">
    <property type="entry name" value="P-loop_NTPase"/>
</dbReference>
<keyword evidence="2" id="KW-0238">DNA-binding</keyword>
<dbReference type="RefSeq" id="WP_340342719.1">
    <property type="nucleotide sequence ID" value="NZ_JBBKZT010000005.1"/>
</dbReference>
<evidence type="ECO:0000256" key="2">
    <source>
        <dbReference type="ARBA" id="ARBA00023125"/>
    </source>
</evidence>
<dbReference type="InterPro" id="IPR036388">
    <property type="entry name" value="WH-like_DNA-bd_sf"/>
</dbReference>
<evidence type="ECO:0000259" key="5">
    <source>
        <dbReference type="PROSITE" id="PS50043"/>
    </source>
</evidence>
<feature type="region of interest" description="Disordered" evidence="4">
    <location>
        <begin position="1"/>
        <end position="35"/>
    </location>
</feature>
<dbReference type="Gene3D" id="3.40.50.300">
    <property type="entry name" value="P-loop containing nucleotide triphosphate hydrolases"/>
    <property type="match status" value="1"/>
</dbReference>
<keyword evidence="7" id="KW-1185">Reference proteome</keyword>
<sequence length="951" mass="104085">MPPRPPSSRTSKAPPQAPSDGPAPRAAAAPAEQRSGVGVVGRERLLPRLVEARRLRCIVVTGPAGSGKSTLVAAWRQAIVPLGFDVAWFTATAQDGVPARFIDGLLASIARVDPALVQEAARLGSASLDAQEDADAFERLAISLIRGIAAHPRDLALVIDDLHHLQHPAIHEALQWLLDHAPPNLHLVLAARGSQALSLDRLRSQSQTLEFNGRDLRFTLAETGQFLKAQLGDIDARTVRTLHELSDGWVAGLRIFTADWKKKQLEAGRPAQGEPFARVPTRDAQAFTQFFEDEVLSRLSPDELDTLVRVAACRRCCASLCAALVDAPEATASMTALLARLHRDDMFVGPVEGQTQETWYRLHPLLRETLLARFAALDEATRRAVHERAFAWFREAGLFEDAVRHAVRSGQPDQAAALVDQCAHSLIVRGERRELIGLLRQLPPKQINQGVKLRLLTARMQLFERDLVACARTLDSVAPDVPPDDLANQFVLTALRAALAVQGDDLDGALAMLPQLLDTPQDADALTIGGRTNILSWLYTQQGDYEKARRVVLDAPPLMVDGAPLLATAAGSLQGRNLVGMSYAMEGKMTQAERIFRAVAAEAEQGGKSCADAYYLAIGLLSDVLYELNDARQARALLEGKLDMLDRIAIPDALLRVYRVLAAANWQAGSQAEAFAQLERLEAYAMQHKLDRVLAHSLGDQLHLRLLTGELMAAEALLARLDAVHARHASSTLHMPWEISEVTQRAHIRLASTMGDIDGAATQLASLIAQCEARGRQRTVAHLLMKSAAIDAQRGRDASAREKLIDALRRGHRLGLLRSLVDADPTARQMMSELTQAEALDPVLAFYVERLLAARTPRDAPAATPKAGERGTMPAELKAFSEREIEMLRLLAQAMPNKKIARALGLSPETVKWYLSRIYGKLRVAGRDEAVARVRDFGWDMEAPRDNFREG</sequence>
<dbReference type="InterPro" id="IPR041664">
    <property type="entry name" value="AAA_16"/>
</dbReference>
<feature type="compositionally biased region" description="Low complexity" evidence="4">
    <location>
        <begin position="18"/>
        <end position="31"/>
    </location>
</feature>
<evidence type="ECO:0000256" key="3">
    <source>
        <dbReference type="ARBA" id="ARBA00023163"/>
    </source>
</evidence>
<dbReference type="SUPFAM" id="SSF52540">
    <property type="entry name" value="P-loop containing nucleoside triphosphate hydrolases"/>
    <property type="match status" value="1"/>
</dbReference>
<dbReference type="Pfam" id="PF00196">
    <property type="entry name" value="GerE"/>
    <property type="match status" value="1"/>
</dbReference>
<evidence type="ECO:0000256" key="4">
    <source>
        <dbReference type="SAM" id="MobiDB-lite"/>
    </source>
</evidence>
<dbReference type="PANTHER" id="PTHR43214:SF41">
    <property type="entry name" value="NITRATE_NITRITE RESPONSE REGULATOR PROTEIN NARP"/>
    <property type="match status" value="1"/>
</dbReference>
<protein>
    <submittedName>
        <fullName evidence="6">LuxR C-terminal-related transcriptional regulator</fullName>
    </submittedName>
</protein>
<organism evidence="6 7">
    <name type="scientific">Variovorax rhizosphaerae</name>
    <dbReference type="NCBI Taxonomy" id="1836200"/>
    <lineage>
        <taxon>Bacteria</taxon>
        <taxon>Pseudomonadati</taxon>
        <taxon>Pseudomonadota</taxon>
        <taxon>Betaproteobacteria</taxon>
        <taxon>Burkholderiales</taxon>
        <taxon>Comamonadaceae</taxon>
        <taxon>Variovorax</taxon>
    </lineage>
</organism>
<dbReference type="Gene3D" id="1.10.10.10">
    <property type="entry name" value="Winged helix-like DNA-binding domain superfamily/Winged helix DNA-binding domain"/>
    <property type="match status" value="1"/>
</dbReference>
<dbReference type="Pfam" id="PF25873">
    <property type="entry name" value="WHD_MalT"/>
    <property type="match status" value="1"/>
</dbReference>
<evidence type="ECO:0000313" key="7">
    <source>
        <dbReference type="Proteomes" id="UP001385892"/>
    </source>
</evidence>
<evidence type="ECO:0000256" key="1">
    <source>
        <dbReference type="ARBA" id="ARBA00023015"/>
    </source>
</evidence>
<dbReference type="CDD" id="cd06170">
    <property type="entry name" value="LuxR_C_like"/>
    <property type="match status" value="1"/>
</dbReference>
<gene>
    <name evidence="6" type="ORF">WKW82_13125</name>
</gene>
<accession>A0ABU8WKX7</accession>
<dbReference type="InterPro" id="IPR016032">
    <property type="entry name" value="Sig_transdc_resp-reg_C-effctor"/>
</dbReference>
<keyword evidence="3" id="KW-0804">Transcription</keyword>
<keyword evidence="1" id="KW-0805">Transcription regulation</keyword>
<dbReference type="EMBL" id="JBBKZT010000005">
    <property type="protein sequence ID" value="MEJ8847594.1"/>
    <property type="molecule type" value="Genomic_DNA"/>
</dbReference>
<dbReference type="Pfam" id="PF13191">
    <property type="entry name" value="AAA_16"/>
    <property type="match status" value="1"/>
</dbReference>
<dbReference type="SUPFAM" id="SSF46894">
    <property type="entry name" value="C-terminal effector domain of the bipartite response regulators"/>
    <property type="match status" value="1"/>
</dbReference>
<dbReference type="PROSITE" id="PS50043">
    <property type="entry name" value="HTH_LUXR_2"/>
    <property type="match status" value="1"/>
</dbReference>
<dbReference type="InterPro" id="IPR059106">
    <property type="entry name" value="WHD_MalT"/>
</dbReference>
<dbReference type="Gene3D" id="1.25.40.10">
    <property type="entry name" value="Tetratricopeptide repeat domain"/>
    <property type="match status" value="1"/>
</dbReference>
<dbReference type="InterPro" id="IPR011990">
    <property type="entry name" value="TPR-like_helical_dom_sf"/>
</dbReference>
<dbReference type="InterPro" id="IPR041617">
    <property type="entry name" value="TPR_MalT"/>
</dbReference>
<dbReference type="InterPro" id="IPR000792">
    <property type="entry name" value="Tscrpt_reg_LuxR_C"/>
</dbReference>
<dbReference type="InterPro" id="IPR039420">
    <property type="entry name" value="WalR-like"/>
</dbReference>
<reference evidence="6 7" key="1">
    <citation type="submission" date="2024-03" db="EMBL/GenBank/DDBJ databases">
        <title>Novel species of the genus Variovorax.</title>
        <authorList>
            <person name="Liu Q."/>
            <person name="Xin Y.-H."/>
        </authorList>
    </citation>
    <scope>NUCLEOTIDE SEQUENCE [LARGE SCALE GENOMIC DNA]</scope>
    <source>
        <strain evidence="6 7">KACC 18900</strain>
    </source>
</reference>
<dbReference type="Proteomes" id="UP001385892">
    <property type="component" value="Unassembled WGS sequence"/>
</dbReference>
<comment type="caution">
    <text evidence="6">The sequence shown here is derived from an EMBL/GenBank/DDBJ whole genome shotgun (WGS) entry which is preliminary data.</text>
</comment>
<dbReference type="SMART" id="SM00421">
    <property type="entry name" value="HTH_LUXR"/>
    <property type="match status" value="1"/>
</dbReference>